<dbReference type="RefSeq" id="WP_256791638.1">
    <property type="nucleotide sequence ID" value="NZ_JAATER010000385.1"/>
</dbReference>
<sequence length="142" mass="15458">MTAEVERVVVAEPSLHDHEMTEETVAEKTWRGILEGHPGARRGEPAVVAAAYAEPRLRALYPFPSHGTLTFHRNTQFPWSNDLPYIAGDAQSCIVYAPLRVGGILGESLTPREAAALVVVHLPDDCGPAFEGPWPQPDRPVG</sequence>
<organism evidence="1 2">
    <name type="scientific">Streptomyces telluris</name>
    <dbReference type="NCBI Taxonomy" id="2720021"/>
    <lineage>
        <taxon>Bacteria</taxon>
        <taxon>Bacillati</taxon>
        <taxon>Actinomycetota</taxon>
        <taxon>Actinomycetes</taxon>
        <taxon>Kitasatosporales</taxon>
        <taxon>Streptomycetaceae</taxon>
        <taxon>Streptomyces</taxon>
    </lineage>
</organism>
<evidence type="ECO:0000313" key="1">
    <source>
        <dbReference type="EMBL" id="MCQ8774389.1"/>
    </source>
</evidence>
<dbReference type="InterPro" id="IPR045682">
    <property type="entry name" value="DUF6193"/>
</dbReference>
<dbReference type="EMBL" id="JANIID010000043">
    <property type="protein sequence ID" value="MCQ8774389.1"/>
    <property type="molecule type" value="Genomic_DNA"/>
</dbReference>
<dbReference type="Proteomes" id="UP001142374">
    <property type="component" value="Unassembled WGS sequence"/>
</dbReference>
<accession>A0A9X2RQN9</accession>
<comment type="caution">
    <text evidence="1">The sequence shown here is derived from an EMBL/GenBank/DDBJ whole genome shotgun (WGS) entry which is preliminary data.</text>
</comment>
<name>A0A9X2RQN9_9ACTN</name>
<proteinExistence type="predicted"/>
<evidence type="ECO:0000313" key="2">
    <source>
        <dbReference type="Proteomes" id="UP001142374"/>
    </source>
</evidence>
<gene>
    <name evidence="1" type="ORF">NQU55_32195</name>
</gene>
<protein>
    <submittedName>
        <fullName evidence="1">DUF6193 family natural product biosynthesis protein</fullName>
    </submittedName>
</protein>
<reference evidence="1" key="1">
    <citation type="submission" date="2022-06" db="EMBL/GenBank/DDBJ databases">
        <title>WGS of actinobacteria.</title>
        <authorList>
            <person name="Thawai C."/>
        </authorList>
    </citation>
    <scope>NUCLEOTIDE SEQUENCE</scope>
    <source>
        <strain evidence="1">AA8</strain>
    </source>
</reference>
<dbReference type="Pfam" id="PF19692">
    <property type="entry name" value="DUF6193"/>
    <property type="match status" value="1"/>
</dbReference>
<dbReference type="AlphaFoldDB" id="A0A9X2RQN9"/>
<keyword evidence="2" id="KW-1185">Reference proteome</keyword>